<evidence type="ECO:0000313" key="1">
    <source>
        <dbReference type="EMBL" id="CAG7718109.1"/>
    </source>
</evidence>
<dbReference type="Proteomes" id="UP000708208">
    <property type="component" value="Unassembled WGS sequence"/>
</dbReference>
<organism evidence="1 2">
    <name type="scientific">Allacma fusca</name>
    <dbReference type="NCBI Taxonomy" id="39272"/>
    <lineage>
        <taxon>Eukaryota</taxon>
        <taxon>Metazoa</taxon>
        <taxon>Ecdysozoa</taxon>
        <taxon>Arthropoda</taxon>
        <taxon>Hexapoda</taxon>
        <taxon>Collembola</taxon>
        <taxon>Symphypleona</taxon>
        <taxon>Sminthuridae</taxon>
        <taxon>Allacma</taxon>
    </lineage>
</organism>
<name>A0A8J2JNU8_9HEXA</name>
<sequence>ILRLSLHLEISNSKLRKESEDFIHWGCNIPEIVSSIRRDALWESFITETILPK</sequence>
<protein>
    <submittedName>
        <fullName evidence="1">Uncharacterized protein</fullName>
    </submittedName>
</protein>
<accession>A0A8J2JNU8</accession>
<keyword evidence="2" id="KW-1185">Reference proteome</keyword>
<evidence type="ECO:0000313" key="2">
    <source>
        <dbReference type="Proteomes" id="UP000708208"/>
    </source>
</evidence>
<feature type="non-terminal residue" evidence="1">
    <location>
        <position position="53"/>
    </location>
</feature>
<dbReference type="EMBL" id="CAJVCH010050944">
    <property type="protein sequence ID" value="CAG7718109.1"/>
    <property type="molecule type" value="Genomic_DNA"/>
</dbReference>
<dbReference type="AlphaFoldDB" id="A0A8J2JNU8"/>
<proteinExistence type="predicted"/>
<dbReference type="OrthoDB" id="413313at2759"/>
<comment type="caution">
    <text evidence="1">The sequence shown here is derived from an EMBL/GenBank/DDBJ whole genome shotgun (WGS) entry which is preliminary data.</text>
</comment>
<feature type="non-terminal residue" evidence="1">
    <location>
        <position position="1"/>
    </location>
</feature>
<reference evidence="1" key="1">
    <citation type="submission" date="2021-06" db="EMBL/GenBank/DDBJ databases">
        <authorList>
            <person name="Hodson N. C."/>
            <person name="Mongue J. A."/>
            <person name="Jaron S. K."/>
        </authorList>
    </citation>
    <scope>NUCLEOTIDE SEQUENCE</scope>
</reference>
<gene>
    <name evidence="1" type="ORF">AFUS01_LOCUS7530</name>
</gene>